<evidence type="ECO:0000256" key="1">
    <source>
        <dbReference type="SAM" id="SignalP"/>
    </source>
</evidence>
<proteinExistence type="predicted"/>
<dbReference type="EMBL" id="JASAOK010000001">
    <property type="protein sequence ID" value="KAK6226484.1"/>
    <property type="molecule type" value="Genomic_DNA"/>
</dbReference>
<evidence type="ECO:0000313" key="3">
    <source>
        <dbReference type="Proteomes" id="UP001327957"/>
    </source>
</evidence>
<sequence>MRFFCSIVPAVLLLASGTQAWTQDKNGVWVANNQIYRFNNGEWVHEACTRMNTIEVYRSGSCAYWTDSNGNMHKGSCAVKPGMVMCWAASLRLVEVTPMYSSSYSAASAKRVELVRTPEPEAKNLVVPLYVAQTELVKRVPI</sequence>
<feature type="signal peptide" evidence="1">
    <location>
        <begin position="1"/>
        <end position="20"/>
    </location>
</feature>
<protein>
    <recommendedName>
        <fullName evidence="4">Secreted protein</fullName>
    </recommendedName>
</protein>
<organism evidence="2 3">
    <name type="scientific">Colletotrichum tabaci</name>
    <dbReference type="NCBI Taxonomy" id="1209068"/>
    <lineage>
        <taxon>Eukaryota</taxon>
        <taxon>Fungi</taxon>
        <taxon>Dikarya</taxon>
        <taxon>Ascomycota</taxon>
        <taxon>Pezizomycotina</taxon>
        <taxon>Sordariomycetes</taxon>
        <taxon>Hypocreomycetidae</taxon>
        <taxon>Glomerellales</taxon>
        <taxon>Glomerellaceae</taxon>
        <taxon>Colletotrichum</taxon>
        <taxon>Colletotrichum destructivum species complex</taxon>
    </lineage>
</organism>
<keyword evidence="1" id="KW-0732">Signal</keyword>
<name>A0AAV9TWS4_9PEZI</name>
<gene>
    <name evidence="2" type="ORF">QIS74_00039</name>
</gene>
<evidence type="ECO:0000313" key="2">
    <source>
        <dbReference type="EMBL" id="KAK6226484.1"/>
    </source>
</evidence>
<reference evidence="2 3" key="1">
    <citation type="submission" date="2023-04" db="EMBL/GenBank/DDBJ databases">
        <title>Colletotrichum tabacum stain YC1 causing leaf anthracnose on Nicotiana tabacum(L.) cv.</title>
        <authorList>
            <person name="Ji Z."/>
            <person name="Wang M."/>
            <person name="Zhang J."/>
            <person name="Wang N."/>
            <person name="Zhou Z."/>
        </authorList>
    </citation>
    <scope>NUCLEOTIDE SEQUENCE [LARGE SCALE GENOMIC DNA]</scope>
    <source>
        <strain evidence="2 3">YC1</strain>
    </source>
</reference>
<keyword evidence="3" id="KW-1185">Reference proteome</keyword>
<accession>A0AAV9TWS4</accession>
<feature type="chain" id="PRO_5043530242" description="Secreted protein" evidence="1">
    <location>
        <begin position="21"/>
        <end position="142"/>
    </location>
</feature>
<evidence type="ECO:0008006" key="4">
    <source>
        <dbReference type="Google" id="ProtNLM"/>
    </source>
</evidence>
<dbReference type="Proteomes" id="UP001327957">
    <property type="component" value="Unassembled WGS sequence"/>
</dbReference>
<dbReference type="AlphaFoldDB" id="A0AAV9TWS4"/>
<comment type="caution">
    <text evidence="2">The sequence shown here is derived from an EMBL/GenBank/DDBJ whole genome shotgun (WGS) entry which is preliminary data.</text>
</comment>